<organism evidence="1 2">
    <name type="scientific">Streptomyces achmelvichensis</name>
    <dbReference type="NCBI Taxonomy" id="3134111"/>
    <lineage>
        <taxon>Bacteria</taxon>
        <taxon>Bacillati</taxon>
        <taxon>Actinomycetota</taxon>
        <taxon>Actinomycetes</taxon>
        <taxon>Kitasatosporales</taxon>
        <taxon>Streptomycetaceae</taxon>
        <taxon>Streptomyces</taxon>
    </lineage>
</organism>
<dbReference type="EMBL" id="JBBKAJ010000022">
    <property type="protein sequence ID" value="MEJ8635024.1"/>
    <property type="molecule type" value="Genomic_DNA"/>
</dbReference>
<comment type="caution">
    <text evidence="1">The sequence shown here is derived from an EMBL/GenBank/DDBJ whole genome shotgun (WGS) entry which is preliminary data.</text>
</comment>
<gene>
    <name evidence="1" type="ORF">WKI67_16690</name>
</gene>
<evidence type="ECO:0000313" key="2">
    <source>
        <dbReference type="Proteomes" id="UP001377168"/>
    </source>
</evidence>
<sequence>MQGKRSGPVFATAVAAVLILPFSAYAADDPVPGSSQGGTPGPSAPADVKITTELPRQITVDNKSEQTTVSAKVKNGGTKDSGPITLSVVGFDGMKVTDVEGCVRIAEGKLPPGSNSGFSCTIDNLAAGKDRSYRVAATFDLQKTGKICLPVTEGTGKKLLWQQGPVPFGTSKPTPNAPDTPLLLGTDNVPLGPDSPPATGGGLPRTGPPGSTLPLGLSALALFALGGTGIWWTSRSRWARGDG</sequence>
<proteinExistence type="predicted"/>
<dbReference type="Proteomes" id="UP001377168">
    <property type="component" value="Unassembled WGS sequence"/>
</dbReference>
<reference evidence="1" key="1">
    <citation type="submission" date="2024-03" db="EMBL/GenBank/DDBJ databases">
        <title>Novel Streptomyces species of biotechnological and ecological value are a feature of Machair soil.</title>
        <authorList>
            <person name="Prole J.R."/>
            <person name="Goodfellow M."/>
            <person name="Allenby N."/>
            <person name="Ward A.C."/>
        </authorList>
    </citation>
    <scope>NUCLEOTIDE SEQUENCE</scope>
    <source>
        <strain evidence="1">MS2.AVA.5</strain>
    </source>
</reference>
<evidence type="ECO:0000313" key="1">
    <source>
        <dbReference type="EMBL" id="MEJ8635024.1"/>
    </source>
</evidence>
<keyword evidence="2" id="KW-1185">Reference proteome</keyword>
<accession>A0ACC6PUB9</accession>
<name>A0ACC6PUB9_9ACTN</name>
<protein>
    <submittedName>
        <fullName evidence="1">Uncharacterized protein</fullName>
    </submittedName>
</protein>